<dbReference type="AlphaFoldDB" id="A0A5N5QB67"/>
<evidence type="ECO:0000256" key="2">
    <source>
        <dbReference type="SAM" id="SignalP"/>
    </source>
</evidence>
<feature type="region of interest" description="Disordered" evidence="1">
    <location>
        <begin position="38"/>
        <end position="65"/>
    </location>
</feature>
<dbReference type="Proteomes" id="UP000383932">
    <property type="component" value="Unassembled WGS sequence"/>
</dbReference>
<feature type="compositionally biased region" description="Basic residues" evidence="1">
    <location>
        <begin position="519"/>
        <end position="538"/>
    </location>
</feature>
<organism evidence="3 4">
    <name type="scientific">Ceratobasidium theobromae</name>
    <dbReference type="NCBI Taxonomy" id="1582974"/>
    <lineage>
        <taxon>Eukaryota</taxon>
        <taxon>Fungi</taxon>
        <taxon>Dikarya</taxon>
        <taxon>Basidiomycota</taxon>
        <taxon>Agaricomycotina</taxon>
        <taxon>Agaricomycetes</taxon>
        <taxon>Cantharellales</taxon>
        <taxon>Ceratobasidiaceae</taxon>
        <taxon>Ceratobasidium</taxon>
    </lineage>
</organism>
<evidence type="ECO:0000313" key="4">
    <source>
        <dbReference type="Proteomes" id="UP000383932"/>
    </source>
</evidence>
<sequence>MPEPSPPILRGYLVLALACIAIHALPLFDAPPLLRPGGRRPPTHAVGEGPRPAPTLHKPPNFLNPVNNTQELSTHSELAHDYSILSTVSRIRCQILNTMFNDFGFFAPSYLVALKGLSASGVNLFPKPLDIMIRLYLIRPPPPSATVIKPLGPIRATGADNLPPPAAAHIWRKGTVLVDRPAQRDSGLWPRDEVLKYIAESRAGHCAATTWEHLAAISGAAWSLITSFVSLWAESLRVYWGSTIASFSSRKLAQLVSATWKSTQSWISSRVVRSEYGLIESHARRLVSAISEYPEFLFNLARSWVASRVFDFDCNALQSSFESLVIYSQFLVSLLSSLDPLIWDLAMLNLVVLGSAIIVARATESADLDSSSSFDLTNTSASRSNYRSFTPPQAWLMIEWYPNHYLHIPKVELRLPLSCALVTIPTDLYESLIFYKLCPTLQLNPSRPQLLLEWYPAAIPPASSPTRDRSLRAVRPGYAAALTESHRFERAQAQQRVCERVEQEVQETDIVGAEETIKPKKRRTRRGKRGGRNRRSRRAQPTEEEFSDWEETSQVGEDEQCELGVLA</sequence>
<reference evidence="3 4" key="1">
    <citation type="journal article" date="2019" name="Fungal Biol. Biotechnol.">
        <title>Draft genome sequence of fastidious pathogen Ceratobasidium theobromae, which causes vascular-streak dieback in Theobroma cacao.</title>
        <authorList>
            <person name="Ali S.S."/>
            <person name="Asman A."/>
            <person name="Shao J."/>
            <person name="Firmansyah A.P."/>
            <person name="Susilo A.W."/>
            <person name="Rosmana A."/>
            <person name="McMahon P."/>
            <person name="Junaid M."/>
            <person name="Guest D."/>
            <person name="Kheng T.Y."/>
            <person name="Meinhardt L.W."/>
            <person name="Bailey B.A."/>
        </authorList>
    </citation>
    <scope>NUCLEOTIDE SEQUENCE [LARGE SCALE GENOMIC DNA]</scope>
    <source>
        <strain evidence="3 4">CT2</strain>
    </source>
</reference>
<evidence type="ECO:0008006" key="5">
    <source>
        <dbReference type="Google" id="ProtNLM"/>
    </source>
</evidence>
<proteinExistence type="predicted"/>
<feature type="region of interest" description="Disordered" evidence="1">
    <location>
        <begin position="512"/>
        <end position="567"/>
    </location>
</feature>
<feature type="compositionally biased region" description="Acidic residues" evidence="1">
    <location>
        <begin position="542"/>
        <end position="561"/>
    </location>
</feature>
<gene>
    <name evidence="3" type="ORF">CTheo_7659</name>
</gene>
<evidence type="ECO:0000256" key="1">
    <source>
        <dbReference type="SAM" id="MobiDB-lite"/>
    </source>
</evidence>
<protein>
    <recommendedName>
        <fullName evidence="5">Transmembrane protein</fullName>
    </recommendedName>
</protein>
<evidence type="ECO:0000313" key="3">
    <source>
        <dbReference type="EMBL" id="KAB5588904.1"/>
    </source>
</evidence>
<dbReference type="EMBL" id="SSOP01000349">
    <property type="protein sequence ID" value="KAB5588904.1"/>
    <property type="molecule type" value="Genomic_DNA"/>
</dbReference>
<feature type="signal peptide" evidence="2">
    <location>
        <begin position="1"/>
        <end position="24"/>
    </location>
</feature>
<comment type="caution">
    <text evidence="3">The sequence shown here is derived from an EMBL/GenBank/DDBJ whole genome shotgun (WGS) entry which is preliminary data.</text>
</comment>
<feature type="chain" id="PRO_5024456738" description="Transmembrane protein" evidence="2">
    <location>
        <begin position="25"/>
        <end position="567"/>
    </location>
</feature>
<keyword evidence="4" id="KW-1185">Reference proteome</keyword>
<keyword evidence="2" id="KW-0732">Signal</keyword>
<name>A0A5N5QB67_9AGAM</name>
<accession>A0A5N5QB67</accession>